<dbReference type="GO" id="GO:0003924">
    <property type="term" value="F:GTPase activity"/>
    <property type="evidence" value="ECO:0007669"/>
    <property type="project" value="InterPro"/>
</dbReference>
<evidence type="ECO:0000256" key="6">
    <source>
        <dbReference type="ARBA" id="ARBA00022833"/>
    </source>
</evidence>
<evidence type="ECO:0000259" key="9">
    <source>
        <dbReference type="Pfam" id="PF02492"/>
    </source>
</evidence>
<keyword evidence="5" id="KW-0378">Hydrolase</keyword>
<evidence type="ECO:0000256" key="7">
    <source>
        <dbReference type="ARBA" id="ARBA00023134"/>
    </source>
</evidence>
<evidence type="ECO:0000256" key="5">
    <source>
        <dbReference type="ARBA" id="ARBA00022801"/>
    </source>
</evidence>
<proteinExistence type="inferred from homology"/>
<evidence type="ECO:0000256" key="3">
    <source>
        <dbReference type="ARBA" id="ARBA00022723"/>
    </source>
</evidence>
<dbReference type="NCBIfam" id="TIGR00073">
    <property type="entry name" value="hypB"/>
    <property type="match status" value="1"/>
</dbReference>
<comment type="caution">
    <text evidence="10">The sequence shown here is derived from an EMBL/GenBank/DDBJ whole genome shotgun (WGS) entry which is preliminary data.</text>
</comment>
<dbReference type="InterPro" id="IPR003495">
    <property type="entry name" value="CobW/HypB/UreG_nucleotide-bd"/>
</dbReference>
<protein>
    <recommendedName>
        <fullName evidence="8">Hydrogenase maturation factor HypB</fullName>
    </recommendedName>
</protein>
<evidence type="ECO:0000313" key="11">
    <source>
        <dbReference type="Proteomes" id="UP000253910"/>
    </source>
</evidence>
<evidence type="ECO:0000256" key="8">
    <source>
        <dbReference type="ARBA" id="ARBA00035238"/>
    </source>
</evidence>
<name>A0A369Z714_HAEPA</name>
<dbReference type="GO" id="GO:0005525">
    <property type="term" value="F:GTP binding"/>
    <property type="evidence" value="ECO:0007669"/>
    <property type="project" value="UniProtKB-KW"/>
</dbReference>
<dbReference type="CDD" id="cd05390">
    <property type="entry name" value="HypB"/>
    <property type="match status" value="1"/>
</dbReference>
<keyword evidence="7" id="KW-0342">GTP-binding</keyword>
<keyword evidence="2" id="KW-0533">Nickel</keyword>
<dbReference type="PANTHER" id="PTHR30134">
    <property type="entry name" value="HYDROGENASE PROTEIN ASSEMBLY PROTEIN, NICKEL CHAPERONE"/>
    <property type="match status" value="1"/>
</dbReference>
<feature type="domain" description="CobW/HypB/UreG nucleotide-binding" evidence="9">
    <location>
        <begin position="87"/>
        <end position="246"/>
    </location>
</feature>
<keyword evidence="4" id="KW-0547">Nucleotide-binding</keyword>
<gene>
    <name evidence="10" type="ORF">DPV87_06530</name>
</gene>
<dbReference type="InterPro" id="IPR004392">
    <property type="entry name" value="Hyd_mat_HypB"/>
</dbReference>
<dbReference type="AlphaFoldDB" id="A0A369Z714"/>
<reference evidence="10 11" key="1">
    <citation type="submission" date="2018-05" db="EMBL/GenBank/DDBJ databases">
        <title>Draft Genome Sequences for a Diverse set of 7 Haemophilus Species.</title>
        <authorList>
            <person name="Nichols M."/>
            <person name="Topaz N."/>
            <person name="Wang X."/>
            <person name="Wang X."/>
            <person name="Boxrud D."/>
        </authorList>
    </citation>
    <scope>NUCLEOTIDE SEQUENCE [LARGE SCALE GENOMIC DNA]</scope>
    <source>
        <strain evidence="10 11">C2008001710</strain>
    </source>
</reference>
<sequence>MCTTCGCGHPDQVRIGELPHVHNDSNAQHATKLPNFSHSSFRMPDTPQQEETQQRLLKVEQDILGANNQLADMNRRFFANQHILALNLVSSPGSGKTTLLTTTLNALKNDYSCYVIEGDQQTENDADRIRQTGVPAIQVNTGKGCHLDAQMIGNALVKLQPQENSLMFIENVGNLVCPSEFDLGEYAKVVILSVTEGEDKPLKYPHMFAASKLMILNKVDLLPYLNFDVEKCIAYAKQVNPTIEVIQLSSQSGEGLQQWLDWLKAQER</sequence>
<dbReference type="InterPro" id="IPR027417">
    <property type="entry name" value="P-loop_NTPase"/>
</dbReference>
<dbReference type="Pfam" id="PF02492">
    <property type="entry name" value="cobW"/>
    <property type="match status" value="1"/>
</dbReference>
<dbReference type="GO" id="GO:0051604">
    <property type="term" value="P:protein maturation"/>
    <property type="evidence" value="ECO:0007669"/>
    <property type="project" value="InterPro"/>
</dbReference>
<evidence type="ECO:0000256" key="1">
    <source>
        <dbReference type="ARBA" id="ARBA00006211"/>
    </source>
</evidence>
<dbReference type="SUPFAM" id="SSF52540">
    <property type="entry name" value="P-loop containing nucleoside triphosphate hydrolases"/>
    <property type="match status" value="1"/>
</dbReference>
<evidence type="ECO:0000256" key="2">
    <source>
        <dbReference type="ARBA" id="ARBA00022596"/>
    </source>
</evidence>
<keyword evidence="6" id="KW-0862">Zinc</keyword>
<dbReference type="Gene3D" id="3.40.50.300">
    <property type="entry name" value="P-loop containing nucleotide triphosphate hydrolases"/>
    <property type="match status" value="1"/>
</dbReference>
<evidence type="ECO:0000256" key="4">
    <source>
        <dbReference type="ARBA" id="ARBA00022741"/>
    </source>
</evidence>
<dbReference type="Proteomes" id="UP000253910">
    <property type="component" value="Unassembled WGS sequence"/>
</dbReference>
<dbReference type="PANTHER" id="PTHR30134:SF2">
    <property type="entry name" value="HYDROGENASE MATURATION FACTOR HYPB"/>
    <property type="match status" value="1"/>
</dbReference>
<dbReference type="GO" id="GO:0008270">
    <property type="term" value="F:zinc ion binding"/>
    <property type="evidence" value="ECO:0007669"/>
    <property type="project" value="TreeGrafter"/>
</dbReference>
<dbReference type="NCBIfam" id="NF007775">
    <property type="entry name" value="PRK10463.1"/>
    <property type="match status" value="1"/>
</dbReference>
<accession>A0A369Z714</accession>
<evidence type="ECO:0000313" key="10">
    <source>
        <dbReference type="EMBL" id="RDE90670.1"/>
    </source>
</evidence>
<dbReference type="RefSeq" id="WP_111315572.1">
    <property type="nucleotide sequence ID" value="NZ_QEPW01000010.1"/>
</dbReference>
<organism evidence="10 11">
    <name type="scientific">Haemophilus parainfluenzae</name>
    <dbReference type="NCBI Taxonomy" id="729"/>
    <lineage>
        <taxon>Bacteria</taxon>
        <taxon>Pseudomonadati</taxon>
        <taxon>Pseudomonadota</taxon>
        <taxon>Gammaproteobacteria</taxon>
        <taxon>Pasteurellales</taxon>
        <taxon>Pasteurellaceae</taxon>
        <taxon>Haemophilus</taxon>
    </lineage>
</organism>
<dbReference type="GO" id="GO:0016151">
    <property type="term" value="F:nickel cation binding"/>
    <property type="evidence" value="ECO:0007669"/>
    <property type="project" value="InterPro"/>
</dbReference>
<comment type="similarity">
    <text evidence="1">Belongs to the SIMIBI class G3E GTPase family. HypB/HupM subfamily.</text>
</comment>
<dbReference type="EMBL" id="QEPW01000010">
    <property type="protein sequence ID" value="RDE90670.1"/>
    <property type="molecule type" value="Genomic_DNA"/>
</dbReference>
<keyword evidence="3" id="KW-0479">Metal-binding</keyword>